<evidence type="ECO:0000256" key="1">
    <source>
        <dbReference type="SAM" id="MobiDB-lite"/>
    </source>
</evidence>
<dbReference type="AlphaFoldDB" id="A0AAV2QN14"/>
<dbReference type="Proteomes" id="UP001497623">
    <property type="component" value="Unassembled WGS sequence"/>
</dbReference>
<evidence type="ECO:0000313" key="3">
    <source>
        <dbReference type="Proteomes" id="UP001497623"/>
    </source>
</evidence>
<accession>A0AAV2QN14</accession>
<name>A0AAV2QN14_MEGNR</name>
<dbReference type="PANTHER" id="PTHR12195">
    <property type="entry name" value="CYTOPLASMIC FMR1-INTERACTING PROTEIN-RELATED"/>
    <property type="match status" value="1"/>
</dbReference>
<gene>
    <name evidence="2" type="ORF">MNOR_LOCUS13438</name>
</gene>
<feature type="region of interest" description="Disordered" evidence="1">
    <location>
        <begin position="7"/>
        <end position="31"/>
    </location>
</feature>
<organism evidence="2 3">
    <name type="scientific">Meganyctiphanes norvegica</name>
    <name type="common">Northern krill</name>
    <name type="synonym">Thysanopoda norvegica</name>
    <dbReference type="NCBI Taxonomy" id="48144"/>
    <lineage>
        <taxon>Eukaryota</taxon>
        <taxon>Metazoa</taxon>
        <taxon>Ecdysozoa</taxon>
        <taxon>Arthropoda</taxon>
        <taxon>Crustacea</taxon>
        <taxon>Multicrustacea</taxon>
        <taxon>Malacostraca</taxon>
        <taxon>Eumalacostraca</taxon>
        <taxon>Eucarida</taxon>
        <taxon>Euphausiacea</taxon>
        <taxon>Euphausiidae</taxon>
        <taxon>Meganyctiphanes</taxon>
    </lineage>
</organism>
<reference evidence="2 3" key="1">
    <citation type="submission" date="2024-05" db="EMBL/GenBank/DDBJ databases">
        <authorList>
            <person name="Wallberg A."/>
        </authorList>
    </citation>
    <scope>NUCLEOTIDE SEQUENCE [LARGE SCALE GENOMIC DNA]</scope>
</reference>
<evidence type="ECO:0008006" key="4">
    <source>
        <dbReference type="Google" id="ProtNLM"/>
    </source>
</evidence>
<feature type="non-terminal residue" evidence="2">
    <location>
        <position position="400"/>
    </location>
</feature>
<keyword evidence="3" id="KW-1185">Reference proteome</keyword>
<proteinExistence type="predicted"/>
<comment type="caution">
    <text evidence="2">The sequence shown here is derived from an EMBL/GenBank/DDBJ whole genome shotgun (WGS) entry which is preliminary data.</text>
</comment>
<dbReference type="EMBL" id="CAXKWB010007687">
    <property type="protein sequence ID" value="CAL4088019.1"/>
    <property type="molecule type" value="Genomic_DNA"/>
</dbReference>
<dbReference type="Pfam" id="PF05994">
    <property type="entry name" value="FragX_IP"/>
    <property type="match status" value="1"/>
</dbReference>
<feature type="non-terminal residue" evidence="2">
    <location>
        <position position="1"/>
    </location>
</feature>
<sequence>SILVSVRETSADWLRGGEPPDDPALKGKKDPDNGFEIKVARRNVGPSSTQLYMVRTMLESLISDKSGGKKTLRKELDGQHLCQIDEFHKTSFFWTYLLNFNETLQECCDLSQLWYREFYLEMTMGRRIQFPIEMSMPWILTDHILRTKDASMMECVLYPLDLYNDAAYYALTRFRKQFLYDEIEAEVNLCFDQFVFKLSEQIFAYYKHLAGSILLDKRFRSECSQHNMRIHFPPANRYETLLKQRHVQLLGRSIDLNKLICQRINASMHKSLEVAITRFEGADITSVVELEGLIEVNKLTHKLLSQLLQLDDFDAQLREANHNVLAPYGRTTLHVFWELNYDFLPNYCYNAATNRFVKAVGISFSQAVQRDKPPNVAPYMVWGSKALNVAFSTIYSQWTG</sequence>
<evidence type="ECO:0000313" key="2">
    <source>
        <dbReference type="EMBL" id="CAL4088019.1"/>
    </source>
</evidence>
<dbReference type="PRINTS" id="PR01698">
    <property type="entry name" value="CYTOFMRPINTP"/>
</dbReference>
<dbReference type="GO" id="GO:0031267">
    <property type="term" value="F:small GTPase binding"/>
    <property type="evidence" value="ECO:0007669"/>
    <property type="project" value="InterPro"/>
</dbReference>
<protein>
    <recommendedName>
        <fullName evidence="4">CYFP1</fullName>
    </recommendedName>
</protein>
<dbReference type="GO" id="GO:0030833">
    <property type="term" value="P:regulation of actin filament polymerization"/>
    <property type="evidence" value="ECO:0007669"/>
    <property type="project" value="InterPro"/>
</dbReference>
<dbReference type="PIRSF" id="PIRSF008153">
    <property type="entry name" value="FMR1_interacting"/>
    <property type="match status" value="1"/>
</dbReference>
<dbReference type="InterPro" id="IPR008081">
    <property type="entry name" value="Cytoplasmic_FMR1-int"/>
</dbReference>